<comment type="caution">
    <text evidence="2">The sequence shown here is derived from an EMBL/GenBank/DDBJ whole genome shotgun (WGS) entry which is preliminary data.</text>
</comment>
<evidence type="ECO:0000313" key="2">
    <source>
        <dbReference type="EMBL" id="GIE65429.1"/>
    </source>
</evidence>
<keyword evidence="1" id="KW-0472">Membrane</keyword>
<feature type="transmembrane region" description="Helical" evidence="1">
    <location>
        <begin position="107"/>
        <end position="126"/>
    </location>
</feature>
<dbReference type="RefSeq" id="WP_203824421.1">
    <property type="nucleotide sequence ID" value="NZ_BAAATY010000008.1"/>
</dbReference>
<keyword evidence="1" id="KW-0812">Transmembrane</keyword>
<keyword evidence="1" id="KW-1133">Transmembrane helix</keyword>
<reference evidence="2 3" key="1">
    <citation type="submission" date="2021-01" db="EMBL/GenBank/DDBJ databases">
        <title>Whole genome shotgun sequence of Actinoplanes palleronii NBRC 14916.</title>
        <authorList>
            <person name="Komaki H."/>
            <person name="Tamura T."/>
        </authorList>
    </citation>
    <scope>NUCLEOTIDE SEQUENCE [LARGE SCALE GENOMIC DNA]</scope>
    <source>
        <strain evidence="2 3">NBRC 14916</strain>
    </source>
</reference>
<sequence>MTTLEDRYRRLLRIYPAAHRAAYAEEMIGVLLAGSPPGRRFPAPADALDLVRAGLTAPLGHPFPPLPGTTWRAAAGVTALITALFLAADNLASLAEDLRAWSVRWKVVVLLLPAAAAVFVFLTLWISTALTGGTGSISDVPSLRVVVLVLAPALLAAVGAGALLGGERFGSGKRGQVKGHE</sequence>
<evidence type="ECO:0000256" key="1">
    <source>
        <dbReference type="SAM" id="Phobius"/>
    </source>
</evidence>
<feature type="transmembrane region" description="Helical" evidence="1">
    <location>
        <begin position="146"/>
        <end position="166"/>
    </location>
</feature>
<keyword evidence="3" id="KW-1185">Reference proteome</keyword>
<dbReference type="EMBL" id="BOMS01000018">
    <property type="protein sequence ID" value="GIE65429.1"/>
    <property type="molecule type" value="Genomic_DNA"/>
</dbReference>
<protein>
    <submittedName>
        <fullName evidence="2">Uncharacterized protein</fullName>
    </submittedName>
</protein>
<proteinExistence type="predicted"/>
<dbReference type="Proteomes" id="UP000624709">
    <property type="component" value="Unassembled WGS sequence"/>
</dbReference>
<accession>A0ABQ4B432</accession>
<gene>
    <name evidence="2" type="ORF">Apa02nite_015370</name>
</gene>
<organism evidence="2 3">
    <name type="scientific">Actinoplanes palleronii</name>
    <dbReference type="NCBI Taxonomy" id="113570"/>
    <lineage>
        <taxon>Bacteria</taxon>
        <taxon>Bacillati</taxon>
        <taxon>Actinomycetota</taxon>
        <taxon>Actinomycetes</taxon>
        <taxon>Micromonosporales</taxon>
        <taxon>Micromonosporaceae</taxon>
        <taxon>Actinoplanes</taxon>
    </lineage>
</organism>
<name>A0ABQ4B432_9ACTN</name>
<evidence type="ECO:0000313" key="3">
    <source>
        <dbReference type="Proteomes" id="UP000624709"/>
    </source>
</evidence>